<sequence length="269" mass="28846">MTHVATDPGARAPAKRWEVRLPPPGLILIGQVSLLVAMLGLWQIAISLGWIEAYLYGKPIGIITTGWEMIRSGALFRDMGLTAFEAVSGFLIGTISGSVIGLALWLTPTGSAILRPYMIALNGLPKIALGPLIIIWFGIGLGSKVALAALITFIVALIAAQQGAREVDNDLVKLMRSLGASRLRTWRTVIVPGAMPWIVSAFRLNVGFALIGAVVGEYIASNQGLGYMIAYAGTLYDLDAVWVGIAALMVVALLMYGAIDWCERRLLRN</sequence>
<dbReference type="PROSITE" id="PS50928">
    <property type="entry name" value="ABC_TM1"/>
    <property type="match status" value="1"/>
</dbReference>
<proteinExistence type="inferred from homology"/>
<gene>
    <name evidence="9" type="ORF">F3W81_01295</name>
</gene>
<evidence type="ECO:0000256" key="1">
    <source>
        <dbReference type="ARBA" id="ARBA00004651"/>
    </source>
</evidence>
<feature type="transmembrane region" description="Helical" evidence="7">
    <location>
        <begin position="240"/>
        <end position="259"/>
    </location>
</feature>
<dbReference type="PANTHER" id="PTHR30151">
    <property type="entry name" value="ALKANE SULFONATE ABC TRANSPORTER-RELATED, MEMBRANE SUBUNIT"/>
    <property type="match status" value="1"/>
</dbReference>
<keyword evidence="10" id="KW-1185">Reference proteome</keyword>
<dbReference type="Proteomes" id="UP000594118">
    <property type="component" value="Chromosome"/>
</dbReference>
<dbReference type="AlphaFoldDB" id="A0A7L9WI09"/>
<evidence type="ECO:0000313" key="10">
    <source>
        <dbReference type="Proteomes" id="UP000594118"/>
    </source>
</evidence>
<keyword evidence="2 7" id="KW-0813">Transport</keyword>
<dbReference type="InterPro" id="IPR035906">
    <property type="entry name" value="MetI-like_sf"/>
</dbReference>
<feature type="domain" description="ABC transmembrane type-1" evidence="8">
    <location>
        <begin position="79"/>
        <end position="260"/>
    </location>
</feature>
<keyword evidence="5 7" id="KW-1133">Transmembrane helix</keyword>
<dbReference type="CDD" id="cd06261">
    <property type="entry name" value="TM_PBP2"/>
    <property type="match status" value="1"/>
</dbReference>
<evidence type="ECO:0000256" key="2">
    <source>
        <dbReference type="ARBA" id="ARBA00022448"/>
    </source>
</evidence>
<evidence type="ECO:0000256" key="7">
    <source>
        <dbReference type="RuleBase" id="RU363032"/>
    </source>
</evidence>
<dbReference type="KEGG" id="pshq:F3W81_01295"/>
<protein>
    <submittedName>
        <fullName evidence="9">ABC transporter permease subunit</fullName>
    </submittedName>
</protein>
<keyword evidence="6 7" id="KW-0472">Membrane</keyword>
<organism evidence="9 10">
    <name type="scientific">Pseudooceanicola spongiae</name>
    <dbReference type="NCBI Taxonomy" id="2613965"/>
    <lineage>
        <taxon>Bacteria</taxon>
        <taxon>Pseudomonadati</taxon>
        <taxon>Pseudomonadota</taxon>
        <taxon>Alphaproteobacteria</taxon>
        <taxon>Rhodobacterales</taxon>
        <taxon>Paracoccaceae</taxon>
        <taxon>Pseudooceanicola</taxon>
    </lineage>
</organism>
<evidence type="ECO:0000256" key="3">
    <source>
        <dbReference type="ARBA" id="ARBA00022475"/>
    </source>
</evidence>
<feature type="transmembrane region" description="Helical" evidence="7">
    <location>
        <begin position="86"/>
        <end position="107"/>
    </location>
</feature>
<dbReference type="Gene3D" id="1.10.3720.10">
    <property type="entry name" value="MetI-like"/>
    <property type="match status" value="1"/>
</dbReference>
<dbReference type="RefSeq" id="WP_193081833.1">
    <property type="nucleotide sequence ID" value="NZ_CP045201.1"/>
</dbReference>
<keyword evidence="4 7" id="KW-0812">Transmembrane</keyword>
<dbReference type="PANTHER" id="PTHR30151:SF20">
    <property type="entry name" value="ABC TRANSPORTER PERMEASE PROTEIN HI_0355-RELATED"/>
    <property type="match status" value="1"/>
</dbReference>
<dbReference type="InterPro" id="IPR000515">
    <property type="entry name" value="MetI-like"/>
</dbReference>
<name>A0A7L9WI09_9RHOB</name>
<evidence type="ECO:0000313" key="9">
    <source>
        <dbReference type="EMBL" id="QOL79582.1"/>
    </source>
</evidence>
<comment type="subcellular location">
    <subcellularLocation>
        <location evidence="1 7">Cell membrane</location>
        <topology evidence="1 7">Multi-pass membrane protein</topology>
    </subcellularLocation>
</comment>
<comment type="similarity">
    <text evidence="7">Belongs to the binding-protein-dependent transport system permease family.</text>
</comment>
<feature type="transmembrane region" description="Helical" evidence="7">
    <location>
        <begin position="25"/>
        <end position="51"/>
    </location>
</feature>
<evidence type="ECO:0000256" key="4">
    <source>
        <dbReference type="ARBA" id="ARBA00022692"/>
    </source>
</evidence>
<dbReference type="Pfam" id="PF00528">
    <property type="entry name" value="BPD_transp_1"/>
    <property type="match status" value="1"/>
</dbReference>
<evidence type="ECO:0000256" key="5">
    <source>
        <dbReference type="ARBA" id="ARBA00022989"/>
    </source>
</evidence>
<evidence type="ECO:0000259" key="8">
    <source>
        <dbReference type="PROSITE" id="PS50928"/>
    </source>
</evidence>
<accession>A0A7L9WI09</accession>
<dbReference type="SUPFAM" id="SSF161098">
    <property type="entry name" value="MetI-like"/>
    <property type="match status" value="1"/>
</dbReference>
<dbReference type="EMBL" id="CP045201">
    <property type="protein sequence ID" value="QOL79582.1"/>
    <property type="molecule type" value="Genomic_DNA"/>
</dbReference>
<dbReference type="GO" id="GO:0055085">
    <property type="term" value="P:transmembrane transport"/>
    <property type="evidence" value="ECO:0007669"/>
    <property type="project" value="InterPro"/>
</dbReference>
<evidence type="ECO:0000256" key="6">
    <source>
        <dbReference type="ARBA" id="ARBA00023136"/>
    </source>
</evidence>
<keyword evidence="3" id="KW-1003">Cell membrane</keyword>
<dbReference type="GO" id="GO:0005886">
    <property type="term" value="C:plasma membrane"/>
    <property type="evidence" value="ECO:0007669"/>
    <property type="project" value="UniProtKB-SubCell"/>
</dbReference>
<reference evidence="9 10" key="1">
    <citation type="submission" date="2019-10" db="EMBL/GenBank/DDBJ databases">
        <title>Pseudopuniceibacterium sp. HQ09 islated from Antarctica.</title>
        <authorList>
            <person name="Liao L."/>
            <person name="Su S."/>
            <person name="Chen B."/>
            <person name="Yu Y."/>
        </authorList>
    </citation>
    <scope>NUCLEOTIDE SEQUENCE [LARGE SCALE GENOMIC DNA]</scope>
    <source>
        <strain evidence="9 10">HQ09</strain>
    </source>
</reference>